<evidence type="ECO:0000313" key="4">
    <source>
        <dbReference type="Proteomes" id="UP000002385"/>
    </source>
</evidence>
<gene>
    <name evidence="3" type="ordered locus">Mchl_4383</name>
</gene>
<dbReference type="Proteomes" id="UP000002385">
    <property type="component" value="Chromosome"/>
</dbReference>
<keyword evidence="2" id="KW-1133">Transmembrane helix</keyword>
<reference evidence="4" key="1">
    <citation type="submission" date="2008-12" db="EMBL/GenBank/DDBJ databases">
        <title>Complete sequence of chromosome of Methylobacterium chloromethanicum CM4.</title>
        <authorList>
            <consortium name="US DOE Joint Genome Institute"/>
            <person name="Lucas S."/>
            <person name="Copeland A."/>
            <person name="Lapidus A."/>
            <person name="Glavina del Rio T."/>
            <person name="Dalin E."/>
            <person name="Tice H."/>
            <person name="Bruce D."/>
            <person name="Goodwin L."/>
            <person name="Pitluck S."/>
            <person name="Chertkov O."/>
            <person name="Brettin T."/>
            <person name="Detter J.C."/>
            <person name="Han C."/>
            <person name="Larimer F."/>
            <person name="Land M."/>
            <person name="Hauser L."/>
            <person name="Kyrpides N."/>
            <person name="Mikhailova N."/>
            <person name="Marx C."/>
            <person name="Richardson P."/>
        </authorList>
    </citation>
    <scope>NUCLEOTIDE SEQUENCE [LARGE SCALE GENOMIC DNA]</scope>
    <source>
        <strain evidence="4">CM4 / NCIMB 13688</strain>
    </source>
</reference>
<feature type="transmembrane region" description="Helical" evidence="2">
    <location>
        <begin position="21"/>
        <end position="41"/>
    </location>
</feature>
<dbReference type="HOGENOM" id="CLU_2683592_0_0_5"/>
<proteinExistence type="predicted"/>
<accession>B7KN42</accession>
<organism evidence="3 4">
    <name type="scientific">Methylorubrum extorquens (strain CM4 / NCIMB 13688)</name>
    <name type="common">Methylobacterium extorquens</name>
    <dbReference type="NCBI Taxonomy" id="440085"/>
    <lineage>
        <taxon>Bacteria</taxon>
        <taxon>Pseudomonadati</taxon>
        <taxon>Pseudomonadota</taxon>
        <taxon>Alphaproteobacteria</taxon>
        <taxon>Hyphomicrobiales</taxon>
        <taxon>Methylobacteriaceae</taxon>
        <taxon>Methylorubrum</taxon>
    </lineage>
</organism>
<sequence>MRQRIPDHGAAALHRSAQKQGISRAMASKVLLALVVFVFLVDGHLPGMRELRNPDSEGGKGAGRAALLSKRSEA</sequence>
<dbReference type="RefSeq" id="WP_015952243.1">
    <property type="nucleotide sequence ID" value="NC_011757.1"/>
</dbReference>
<keyword evidence="2" id="KW-0812">Transmembrane</keyword>
<dbReference type="KEGG" id="mch:Mchl_4383"/>
<evidence type="ECO:0000313" key="3">
    <source>
        <dbReference type="EMBL" id="ACK85159.1"/>
    </source>
</evidence>
<reference evidence="3 4" key="2">
    <citation type="journal article" date="2012" name="J. Bacteriol.">
        <title>Complete genome sequences of six strains of the genus Methylobacterium.</title>
        <authorList>
            <person name="Marx C.J."/>
            <person name="Bringel F."/>
            <person name="Chistoserdova L."/>
            <person name="Moulin L."/>
            <person name="Farhan Ul Haque M."/>
            <person name="Fleischman D.E."/>
            <person name="Gruffaz C."/>
            <person name="Jourand P."/>
            <person name="Knief C."/>
            <person name="Lee M.C."/>
            <person name="Muller E.E."/>
            <person name="Nadalig T."/>
            <person name="Peyraud R."/>
            <person name="Roselli S."/>
            <person name="Russ L."/>
            <person name="Goodwin L.A."/>
            <person name="Ivanova N."/>
            <person name="Kyrpides N."/>
            <person name="Lajus A."/>
            <person name="Land M.L."/>
            <person name="Medigue C."/>
            <person name="Mikhailova N."/>
            <person name="Nolan M."/>
            <person name="Woyke T."/>
            <person name="Stolyar S."/>
            <person name="Vorholt J.A."/>
            <person name="Vuilleumier S."/>
        </authorList>
    </citation>
    <scope>NUCLEOTIDE SEQUENCE [LARGE SCALE GENOMIC DNA]</scope>
    <source>
        <strain evidence="4">CM4 / NCIMB 13688</strain>
    </source>
</reference>
<dbReference type="AlphaFoldDB" id="B7KN42"/>
<protein>
    <submittedName>
        <fullName evidence="3">Uncharacterized protein</fullName>
    </submittedName>
</protein>
<feature type="region of interest" description="Disordered" evidence="1">
    <location>
        <begin position="49"/>
        <end position="74"/>
    </location>
</feature>
<dbReference type="EMBL" id="CP001298">
    <property type="protein sequence ID" value="ACK85159.1"/>
    <property type="molecule type" value="Genomic_DNA"/>
</dbReference>
<name>B7KN42_METC4</name>
<feature type="compositionally biased region" description="Basic and acidic residues" evidence="1">
    <location>
        <begin position="49"/>
        <end position="58"/>
    </location>
</feature>
<keyword evidence="2" id="KW-0472">Membrane</keyword>
<evidence type="ECO:0000256" key="2">
    <source>
        <dbReference type="SAM" id="Phobius"/>
    </source>
</evidence>
<evidence type="ECO:0000256" key="1">
    <source>
        <dbReference type="SAM" id="MobiDB-lite"/>
    </source>
</evidence>